<organism evidence="2 3">
    <name type="scientific">Ephemerocybe angulata</name>
    <dbReference type="NCBI Taxonomy" id="980116"/>
    <lineage>
        <taxon>Eukaryota</taxon>
        <taxon>Fungi</taxon>
        <taxon>Dikarya</taxon>
        <taxon>Basidiomycota</taxon>
        <taxon>Agaricomycotina</taxon>
        <taxon>Agaricomycetes</taxon>
        <taxon>Agaricomycetidae</taxon>
        <taxon>Agaricales</taxon>
        <taxon>Agaricineae</taxon>
        <taxon>Psathyrellaceae</taxon>
        <taxon>Ephemerocybe</taxon>
    </lineage>
</organism>
<dbReference type="AlphaFoldDB" id="A0A8H5BJX7"/>
<comment type="caution">
    <text evidence="2">The sequence shown here is derived from an EMBL/GenBank/DDBJ whole genome shotgun (WGS) entry which is preliminary data.</text>
</comment>
<proteinExistence type="predicted"/>
<gene>
    <name evidence="2" type="ORF">D9611_004381</name>
</gene>
<accession>A0A8H5BJX7</accession>
<name>A0A8H5BJX7_9AGAR</name>
<sequence length="216" mass="23491">MTSTYTPSNAVDQEKEKEWPAALGMLDWDDTSIVFTKRSLIEFLKYTGTTVDTNFGNIAKLPRYAKFGKLSEPTEASAASATESAQEGNTTASYESISTGGFKPTRRVREPPGGSHSNIFQAGDEDDALSQAPARPGIQHNEPARAQVPTAKDDEEEEPSGIPFTSTVIPSRRVREIPGGKDSLASLWGEPIEEEFKPTRRVREGPGGRDNISGIF</sequence>
<dbReference type="EMBL" id="JAACJK010000164">
    <property type="protein sequence ID" value="KAF5324647.1"/>
    <property type="molecule type" value="Genomic_DNA"/>
</dbReference>
<feature type="compositionally biased region" description="Low complexity" evidence="1">
    <location>
        <begin position="77"/>
        <end position="87"/>
    </location>
</feature>
<evidence type="ECO:0000313" key="2">
    <source>
        <dbReference type="EMBL" id="KAF5324647.1"/>
    </source>
</evidence>
<evidence type="ECO:0000256" key="1">
    <source>
        <dbReference type="SAM" id="MobiDB-lite"/>
    </source>
</evidence>
<dbReference type="OrthoDB" id="4062651at2759"/>
<dbReference type="Proteomes" id="UP000541558">
    <property type="component" value="Unassembled WGS sequence"/>
</dbReference>
<reference evidence="2 3" key="1">
    <citation type="journal article" date="2020" name="ISME J.">
        <title>Uncovering the hidden diversity of litter-decomposition mechanisms in mushroom-forming fungi.</title>
        <authorList>
            <person name="Floudas D."/>
            <person name="Bentzer J."/>
            <person name="Ahren D."/>
            <person name="Johansson T."/>
            <person name="Persson P."/>
            <person name="Tunlid A."/>
        </authorList>
    </citation>
    <scope>NUCLEOTIDE SEQUENCE [LARGE SCALE GENOMIC DNA]</scope>
    <source>
        <strain evidence="2 3">CBS 175.51</strain>
    </source>
</reference>
<feature type="region of interest" description="Disordered" evidence="1">
    <location>
        <begin position="77"/>
        <end position="169"/>
    </location>
</feature>
<feature type="compositionally biased region" description="Polar residues" evidence="1">
    <location>
        <begin position="88"/>
        <end position="99"/>
    </location>
</feature>
<keyword evidence="3" id="KW-1185">Reference proteome</keyword>
<protein>
    <submittedName>
        <fullName evidence="2">Uncharacterized protein</fullName>
    </submittedName>
</protein>
<evidence type="ECO:0000313" key="3">
    <source>
        <dbReference type="Proteomes" id="UP000541558"/>
    </source>
</evidence>